<evidence type="ECO:0000256" key="3">
    <source>
        <dbReference type="ARBA" id="ARBA00022692"/>
    </source>
</evidence>
<keyword evidence="4 6" id="KW-1133">Transmembrane helix</keyword>
<dbReference type="PANTHER" id="PTHR38459">
    <property type="entry name" value="PROPHAGE BACTOPRENOL-LINKED GLUCOSE TRANSLOCASE HOMOLOG"/>
    <property type="match status" value="1"/>
</dbReference>
<accession>A0A1H0EBC6</accession>
<dbReference type="InterPro" id="IPR051401">
    <property type="entry name" value="GtrA_CellWall_Glycosyl"/>
</dbReference>
<name>A0A1H0EBC6_9PSEU</name>
<dbReference type="GO" id="GO:0005886">
    <property type="term" value="C:plasma membrane"/>
    <property type="evidence" value="ECO:0007669"/>
    <property type="project" value="TreeGrafter"/>
</dbReference>
<keyword evidence="9" id="KW-1185">Reference proteome</keyword>
<dbReference type="Proteomes" id="UP000199691">
    <property type="component" value="Unassembled WGS sequence"/>
</dbReference>
<keyword evidence="5 6" id="KW-0472">Membrane</keyword>
<evidence type="ECO:0000313" key="9">
    <source>
        <dbReference type="Proteomes" id="UP000199691"/>
    </source>
</evidence>
<dbReference type="RefSeq" id="WP_090094749.1">
    <property type="nucleotide sequence ID" value="NZ_FNIX01000001.1"/>
</dbReference>
<dbReference type="InterPro" id="IPR007267">
    <property type="entry name" value="GtrA_DPMS_TM"/>
</dbReference>
<dbReference type="GO" id="GO:0000271">
    <property type="term" value="P:polysaccharide biosynthetic process"/>
    <property type="evidence" value="ECO:0007669"/>
    <property type="project" value="InterPro"/>
</dbReference>
<dbReference type="Pfam" id="PF04138">
    <property type="entry name" value="GtrA_DPMS_TM"/>
    <property type="match status" value="1"/>
</dbReference>
<evidence type="ECO:0000259" key="7">
    <source>
        <dbReference type="Pfam" id="PF04138"/>
    </source>
</evidence>
<keyword evidence="3 6" id="KW-0812">Transmembrane</keyword>
<feature type="transmembrane region" description="Helical" evidence="6">
    <location>
        <begin position="105"/>
        <end position="125"/>
    </location>
</feature>
<feature type="transmembrane region" description="Helical" evidence="6">
    <location>
        <begin position="39"/>
        <end position="60"/>
    </location>
</feature>
<evidence type="ECO:0000313" key="8">
    <source>
        <dbReference type="EMBL" id="SDN79661.1"/>
    </source>
</evidence>
<evidence type="ECO:0000256" key="4">
    <source>
        <dbReference type="ARBA" id="ARBA00022989"/>
    </source>
</evidence>
<gene>
    <name evidence="8" type="ORF">SAMN05421507_101307</name>
</gene>
<feature type="transmembrane region" description="Helical" evidence="6">
    <location>
        <begin position="72"/>
        <end position="93"/>
    </location>
</feature>
<dbReference type="PANTHER" id="PTHR38459:SF1">
    <property type="entry name" value="PROPHAGE BACTOPRENOL-LINKED GLUCOSE TRANSLOCASE HOMOLOG"/>
    <property type="match status" value="1"/>
</dbReference>
<evidence type="ECO:0000256" key="6">
    <source>
        <dbReference type="SAM" id="Phobius"/>
    </source>
</evidence>
<proteinExistence type="inferred from homology"/>
<protein>
    <submittedName>
        <fullName evidence="8">Putative flippase GtrA (Transmembrane translocase of bactoprenol-linked glucose)</fullName>
    </submittedName>
</protein>
<feature type="domain" description="GtrA/DPMS transmembrane" evidence="7">
    <location>
        <begin position="11"/>
        <end position="131"/>
    </location>
</feature>
<evidence type="ECO:0000256" key="2">
    <source>
        <dbReference type="ARBA" id="ARBA00009399"/>
    </source>
</evidence>
<comment type="similarity">
    <text evidence="2">Belongs to the GtrA family.</text>
</comment>
<dbReference type="AlphaFoldDB" id="A0A1H0EBC6"/>
<comment type="subcellular location">
    <subcellularLocation>
        <location evidence="1">Membrane</location>
        <topology evidence="1">Multi-pass membrane protein</topology>
    </subcellularLocation>
</comment>
<organism evidence="8 9">
    <name type="scientific">Lentzea jiangxiensis</name>
    <dbReference type="NCBI Taxonomy" id="641025"/>
    <lineage>
        <taxon>Bacteria</taxon>
        <taxon>Bacillati</taxon>
        <taxon>Actinomycetota</taxon>
        <taxon>Actinomycetes</taxon>
        <taxon>Pseudonocardiales</taxon>
        <taxon>Pseudonocardiaceae</taxon>
        <taxon>Lentzea</taxon>
    </lineage>
</organism>
<dbReference type="EMBL" id="FNIX01000001">
    <property type="protein sequence ID" value="SDN79661.1"/>
    <property type="molecule type" value="Genomic_DNA"/>
</dbReference>
<feature type="transmembrane region" description="Helical" evidence="6">
    <location>
        <begin position="12"/>
        <end position="33"/>
    </location>
</feature>
<dbReference type="STRING" id="641025.SAMN05421507_101307"/>
<dbReference type="OrthoDB" id="3192123at2"/>
<sequence>MKKLLNAQQLRFGLVGIGNTLVDLVGYTVLFALGTPLVIANLISTTTGMALSFTLNRSFTFRAAGGGAVRQVVLFVLVTGIGLWGIQPLVILLTRGVFAGLPETLAIAAPKFAGICVALVWNYALYSRLVFRPAAEPAKEPVHD</sequence>
<reference evidence="9" key="1">
    <citation type="submission" date="2016-10" db="EMBL/GenBank/DDBJ databases">
        <authorList>
            <person name="Varghese N."/>
            <person name="Submissions S."/>
        </authorList>
    </citation>
    <scope>NUCLEOTIDE SEQUENCE [LARGE SCALE GENOMIC DNA]</scope>
    <source>
        <strain evidence="9">CGMCC 4.6609</strain>
    </source>
</reference>
<evidence type="ECO:0000256" key="1">
    <source>
        <dbReference type="ARBA" id="ARBA00004141"/>
    </source>
</evidence>
<evidence type="ECO:0000256" key="5">
    <source>
        <dbReference type="ARBA" id="ARBA00023136"/>
    </source>
</evidence>